<protein>
    <recommendedName>
        <fullName evidence="3">Transcription factor domain-containing protein</fullName>
    </recommendedName>
</protein>
<dbReference type="Proteomes" id="UP001303115">
    <property type="component" value="Unassembled WGS sequence"/>
</dbReference>
<dbReference type="InterPro" id="IPR053187">
    <property type="entry name" value="Notoamide_regulator"/>
</dbReference>
<evidence type="ECO:0000313" key="2">
    <source>
        <dbReference type="Proteomes" id="UP001303115"/>
    </source>
</evidence>
<dbReference type="PANTHER" id="PTHR47256:SF3">
    <property type="entry name" value="ZN(II)2CYS6 TRANSCRIPTION FACTOR (EUROFUNG)"/>
    <property type="match status" value="1"/>
</dbReference>
<keyword evidence="2" id="KW-1185">Reference proteome</keyword>
<dbReference type="PANTHER" id="PTHR47256">
    <property type="entry name" value="ZN(II)2CYS6 TRANSCRIPTION FACTOR (EUROFUNG)-RELATED"/>
    <property type="match status" value="1"/>
</dbReference>
<gene>
    <name evidence="1" type="ORF">C8A01DRAFT_38175</name>
</gene>
<comment type="caution">
    <text evidence="1">The sequence shown here is derived from an EMBL/GenBank/DDBJ whole genome shotgun (WGS) entry which is preliminary data.</text>
</comment>
<evidence type="ECO:0008006" key="3">
    <source>
        <dbReference type="Google" id="ProtNLM"/>
    </source>
</evidence>
<name>A0AAN6PC32_9PEZI</name>
<sequence length="524" mass="59344">MADLKRTSKTLERENEVIKEIFHRVSSLPGSEALEALRSAPLSSLKDGQDAEALLGGSAAANSEVARIDAEALAESPIKVPAKPWASVAVDGLVSHLICDFFDRDEDPFVNTLSLLVPELFIRDMQLGDSSQSQFCSPLLVNTMCGLRSMFSEKVRLVNQATNTNLSQLFVSEAKKHFETEAEKRRLTTIQGLYFLYLLTCHIAITRAGSMYRLAALDIHEKLQVDKVLSKRRSNAHGNANKRRAIFRTYWGIFNFEWYAAFDPLSYRLRPSAFFYLPVVNRISDLQYRVMRYNNGPREQSLPANQRYKQNPNRQAIQNQIYLNMVTYNLLRPFPFSTPVDTRNPTPQDDTLTTAKTILIKLSASDINLITKYINYYGNSKYAPGLIIPLWSAVYTLIPFLDDPRAARIFMRGCALLEVFERDLKGVRMFRRGVLAIAWRIGAKIPPAARRFLGGLQEEVRRGEVELGDVPVDFVIAVPREVWTRIMGFEGGGHGDDKEVVGLDLARMLREWGEMLKGRGRVGW</sequence>
<evidence type="ECO:0000313" key="1">
    <source>
        <dbReference type="EMBL" id="KAK4035329.1"/>
    </source>
</evidence>
<proteinExistence type="predicted"/>
<dbReference type="AlphaFoldDB" id="A0AAN6PC32"/>
<accession>A0AAN6PC32</accession>
<organism evidence="1 2">
    <name type="scientific">Parachaetomium inaequale</name>
    <dbReference type="NCBI Taxonomy" id="2588326"/>
    <lineage>
        <taxon>Eukaryota</taxon>
        <taxon>Fungi</taxon>
        <taxon>Dikarya</taxon>
        <taxon>Ascomycota</taxon>
        <taxon>Pezizomycotina</taxon>
        <taxon>Sordariomycetes</taxon>
        <taxon>Sordariomycetidae</taxon>
        <taxon>Sordariales</taxon>
        <taxon>Chaetomiaceae</taxon>
        <taxon>Parachaetomium</taxon>
    </lineage>
</organism>
<reference evidence="2" key="1">
    <citation type="journal article" date="2023" name="Mol. Phylogenet. Evol.">
        <title>Genome-scale phylogeny and comparative genomics of the fungal order Sordariales.</title>
        <authorList>
            <person name="Hensen N."/>
            <person name="Bonometti L."/>
            <person name="Westerberg I."/>
            <person name="Brannstrom I.O."/>
            <person name="Guillou S."/>
            <person name="Cros-Aarteil S."/>
            <person name="Calhoun S."/>
            <person name="Haridas S."/>
            <person name="Kuo A."/>
            <person name="Mondo S."/>
            <person name="Pangilinan J."/>
            <person name="Riley R."/>
            <person name="LaButti K."/>
            <person name="Andreopoulos B."/>
            <person name="Lipzen A."/>
            <person name="Chen C."/>
            <person name="Yan M."/>
            <person name="Daum C."/>
            <person name="Ng V."/>
            <person name="Clum A."/>
            <person name="Steindorff A."/>
            <person name="Ohm R.A."/>
            <person name="Martin F."/>
            <person name="Silar P."/>
            <person name="Natvig D.O."/>
            <person name="Lalanne C."/>
            <person name="Gautier V."/>
            <person name="Ament-Velasquez S.L."/>
            <person name="Kruys A."/>
            <person name="Hutchinson M.I."/>
            <person name="Powell A.J."/>
            <person name="Barry K."/>
            <person name="Miller A.N."/>
            <person name="Grigoriev I.V."/>
            <person name="Debuchy R."/>
            <person name="Gladieux P."/>
            <person name="Hiltunen Thoren M."/>
            <person name="Johannesson H."/>
        </authorList>
    </citation>
    <scope>NUCLEOTIDE SEQUENCE [LARGE SCALE GENOMIC DNA]</scope>
    <source>
        <strain evidence="2">CBS 284.82</strain>
    </source>
</reference>
<dbReference type="EMBL" id="MU854447">
    <property type="protein sequence ID" value="KAK4035329.1"/>
    <property type="molecule type" value="Genomic_DNA"/>
</dbReference>